<keyword evidence="2" id="KW-1133">Transmembrane helix</keyword>
<proteinExistence type="predicted"/>
<keyword evidence="4" id="KW-0449">Lipoprotein</keyword>
<dbReference type="OrthoDB" id="9809768at2"/>
<dbReference type="PANTHER" id="PTHR30489:SF0">
    <property type="entry name" value="LIPOPROTEIN-RELEASING SYSTEM TRANSMEMBRANE PROTEIN LOLE"/>
    <property type="match status" value="1"/>
</dbReference>
<dbReference type="AlphaFoldDB" id="A0A1G5S5V1"/>
<dbReference type="GO" id="GO:0098797">
    <property type="term" value="C:plasma membrane protein complex"/>
    <property type="evidence" value="ECO:0007669"/>
    <property type="project" value="TreeGrafter"/>
</dbReference>
<sequence length="407" mass="43298">MNLSSYYAVKFIKRSKVQSLVIILGLALGVAVLVVMTWLVSGIGLALDEAYAGGLPHVVVRGVGGLTQEIERVEALTNTLKEELSGLEAITPVLELPVVISVPATGMGPASREADENALRLHTLVRGIELERAGRLYPLGGAMVRGRTFLQARETVVGLELAEAMGLRVGDTLVMDNEEGRTVQFAVVGIYDLKHEALNTSQIFTGLSALQGAFGKPGEAQSIELQLKDSFAEEVAADQIGTIAKAMGLEIGTDLEVRSWQQTHSAIYSAAVLERRSVSLLVGAVSLIILIGFVLVLSLAVRQLLPRLAVFETMGLSKTHSAMVAVLYALYLSLLGVLGGGVLGSGLVSVYNRLAVAGVEVFRPLPDPAVSELVLILTALPLVTAFAAWMLTWRVLDHASAEVIYHG</sequence>
<keyword evidence="1" id="KW-0175">Coiled coil</keyword>
<keyword evidence="5" id="KW-1185">Reference proteome</keyword>
<dbReference type="InterPro" id="IPR025857">
    <property type="entry name" value="MacB_PCD"/>
</dbReference>
<feature type="transmembrane region" description="Helical" evidence="2">
    <location>
        <begin position="20"/>
        <end position="40"/>
    </location>
</feature>
<keyword evidence="2" id="KW-0812">Transmembrane</keyword>
<dbReference type="InterPro" id="IPR051447">
    <property type="entry name" value="Lipoprotein-release_system"/>
</dbReference>
<reference evidence="4 5" key="1">
    <citation type="submission" date="2016-10" db="EMBL/GenBank/DDBJ databases">
        <authorList>
            <person name="de Groot N.N."/>
        </authorList>
    </citation>
    <scope>NUCLEOTIDE SEQUENCE [LARGE SCALE GENOMIC DNA]</scope>
    <source>
        <strain evidence="4 5">DSM 2784</strain>
    </source>
</reference>
<feature type="coiled-coil region" evidence="1">
    <location>
        <begin position="63"/>
        <end position="90"/>
    </location>
</feature>
<feature type="transmembrane region" description="Helical" evidence="2">
    <location>
        <begin position="322"/>
        <end position="349"/>
    </location>
</feature>
<keyword evidence="2" id="KW-0472">Membrane</keyword>
<gene>
    <name evidence="4" type="ORF">SAMN03080599_02818</name>
</gene>
<dbReference type="Pfam" id="PF12704">
    <property type="entry name" value="MacB_PCD"/>
    <property type="match status" value="1"/>
</dbReference>
<dbReference type="RefSeq" id="WP_092592586.1">
    <property type="nucleotide sequence ID" value="NZ_FMWL01000019.1"/>
</dbReference>
<feature type="transmembrane region" description="Helical" evidence="2">
    <location>
        <begin position="369"/>
        <end position="391"/>
    </location>
</feature>
<accession>A0A1G5S5V1</accession>
<dbReference type="EMBL" id="FMWL01000019">
    <property type="protein sequence ID" value="SCZ81487.1"/>
    <property type="molecule type" value="Genomic_DNA"/>
</dbReference>
<dbReference type="GO" id="GO:0044874">
    <property type="term" value="P:lipoprotein localization to outer membrane"/>
    <property type="evidence" value="ECO:0007669"/>
    <property type="project" value="TreeGrafter"/>
</dbReference>
<feature type="transmembrane region" description="Helical" evidence="2">
    <location>
        <begin position="278"/>
        <end position="301"/>
    </location>
</feature>
<evidence type="ECO:0000256" key="1">
    <source>
        <dbReference type="SAM" id="Coils"/>
    </source>
</evidence>
<dbReference type="STRING" id="1120920.SAMN03080599_02818"/>
<feature type="domain" description="MacB-like periplasmic core" evidence="3">
    <location>
        <begin position="19"/>
        <end position="241"/>
    </location>
</feature>
<evidence type="ECO:0000256" key="2">
    <source>
        <dbReference type="SAM" id="Phobius"/>
    </source>
</evidence>
<dbReference type="Proteomes" id="UP000199208">
    <property type="component" value="Unassembled WGS sequence"/>
</dbReference>
<protein>
    <submittedName>
        <fullName evidence="4">ABC-type transport system, involved in lipoprotein release, permease component</fullName>
    </submittedName>
</protein>
<dbReference type="PANTHER" id="PTHR30489">
    <property type="entry name" value="LIPOPROTEIN-RELEASING SYSTEM TRANSMEMBRANE PROTEIN LOLE"/>
    <property type="match status" value="1"/>
</dbReference>
<organism evidence="4 5">
    <name type="scientific">Acidaminobacter hydrogenoformans DSM 2784</name>
    <dbReference type="NCBI Taxonomy" id="1120920"/>
    <lineage>
        <taxon>Bacteria</taxon>
        <taxon>Bacillati</taxon>
        <taxon>Bacillota</taxon>
        <taxon>Clostridia</taxon>
        <taxon>Peptostreptococcales</taxon>
        <taxon>Acidaminobacteraceae</taxon>
        <taxon>Acidaminobacter</taxon>
    </lineage>
</organism>
<name>A0A1G5S5V1_9FIRM</name>
<evidence type="ECO:0000259" key="3">
    <source>
        <dbReference type="Pfam" id="PF12704"/>
    </source>
</evidence>
<evidence type="ECO:0000313" key="5">
    <source>
        <dbReference type="Proteomes" id="UP000199208"/>
    </source>
</evidence>
<evidence type="ECO:0000313" key="4">
    <source>
        <dbReference type="EMBL" id="SCZ81487.1"/>
    </source>
</evidence>